<comment type="caution">
    <text evidence="2">The sequence shown here is derived from an EMBL/GenBank/DDBJ whole genome shotgun (WGS) entry which is preliminary data.</text>
</comment>
<dbReference type="AlphaFoldDB" id="A0AAD3S8R9"/>
<dbReference type="PANTHER" id="PTHR36387">
    <property type="entry name" value="UDP-N-ACETYLMURAMOYL-L-ALANYL-D-GLUTAMATE-2, 6-DIAMINOPIMELATE LIGASE"/>
    <property type="match status" value="1"/>
</dbReference>
<dbReference type="EMBL" id="BSYO01000006">
    <property type="protein sequence ID" value="GMH06445.1"/>
    <property type="molecule type" value="Genomic_DNA"/>
</dbReference>
<evidence type="ECO:0000256" key="1">
    <source>
        <dbReference type="SAM" id="MobiDB-lite"/>
    </source>
</evidence>
<accession>A0AAD3S8R9</accession>
<gene>
    <name evidence="2" type="ORF">Nepgr_008285</name>
</gene>
<proteinExistence type="predicted"/>
<reference evidence="2" key="1">
    <citation type="submission" date="2023-05" db="EMBL/GenBank/DDBJ databases">
        <title>Nepenthes gracilis genome sequencing.</title>
        <authorList>
            <person name="Fukushima K."/>
        </authorList>
    </citation>
    <scope>NUCLEOTIDE SEQUENCE</scope>
    <source>
        <strain evidence="2">SING2019-196</strain>
    </source>
</reference>
<dbReference type="Proteomes" id="UP001279734">
    <property type="component" value="Unassembled WGS sequence"/>
</dbReference>
<keyword evidence="3" id="KW-1185">Reference proteome</keyword>
<protein>
    <submittedName>
        <fullName evidence="2">Uncharacterized protein</fullName>
    </submittedName>
</protein>
<feature type="compositionally biased region" description="Acidic residues" evidence="1">
    <location>
        <begin position="1"/>
        <end position="16"/>
    </location>
</feature>
<name>A0AAD3S8R9_NEPGR</name>
<evidence type="ECO:0000313" key="3">
    <source>
        <dbReference type="Proteomes" id="UP001279734"/>
    </source>
</evidence>
<dbReference type="PANTHER" id="PTHR36387:SF2">
    <property type="entry name" value="UDP-N-ACETYLMURAMOYL-L-ALANYL-D-GLUTAMATE-2, 6-DIAMINOPIMELATE LIGASE"/>
    <property type="match status" value="1"/>
</dbReference>
<evidence type="ECO:0000313" key="2">
    <source>
        <dbReference type="EMBL" id="GMH06445.1"/>
    </source>
</evidence>
<sequence>MSERDADDLDAPEEFASEQKSKLKQSDINGGMLPEDIVNFLASREKQVFLSDTEEEEPVKKLKKKTKRPKKSGVEPVILKDIPPAPCLLNSLKFFEEKENASLKVLCNFEQF</sequence>
<feature type="region of interest" description="Disordered" evidence="1">
    <location>
        <begin position="1"/>
        <end position="29"/>
    </location>
</feature>
<organism evidence="2 3">
    <name type="scientific">Nepenthes gracilis</name>
    <name type="common">Slender pitcher plant</name>
    <dbReference type="NCBI Taxonomy" id="150966"/>
    <lineage>
        <taxon>Eukaryota</taxon>
        <taxon>Viridiplantae</taxon>
        <taxon>Streptophyta</taxon>
        <taxon>Embryophyta</taxon>
        <taxon>Tracheophyta</taxon>
        <taxon>Spermatophyta</taxon>
        <taxon>Magnoliopsida</taxon>
        <taxon>eudicotyledons</taxon>
        <taxon>Gunneridae</taxon>
        <taxon>Pentapetalae</taxon>
        <taxon>Caryophyllales</taxon>
        <taxon>Nepenthaceae</taxon>
        <taxon>Nepenthes</taxon>
    </lineage>
</organism>